<comment type="similarity">
    <text evidence="1">Belongs to the V-ATPase G subunit family.</text>
</comment>
<gene>
    <name evidence="13" type="ORF">K461DRAFT_297794</name>
</gene>
<evidence type="ECO:0000256" key="5">
    <source>
        <dbReference type="ARBA" id="ARBA00022776"/>
    </source>
</evidence>
<dbReference type="GO" id="GO:0016471">
    <property type="term" value="C:vacuolar proton-transporting V-type ATPase complex"/>
    <property type="evidence" value="ECO:0007669"/>
    <property type="project" value="InterPro"/>
</dbReference>
<dbReference type="AlphaFoldDB" id="A0A9P4IWX3"/>
<feature type="coiled-coil region" evidence="11">
    <location>
        <begin position="739"/>
        <end position="815"/>
    </location>
</feature>
<evidence type="ECO:0000256" key="11">
    <source>
        <dbReference type="SAM" id="Coils"/>
    </source>
</evidence>
<keyword evidence="8" id="KW-0406">Ion transport</keyword>
<keyword evidence="5" id="KW-0498">Mitosis</keyword>
<dbReference type="NCBIfam" id="TIGR01147">
    <property type="entry name" value="V_ATP_synt_G"/>
    <property type="match status" value="1"/>
</dbReference>
<dbReference type="GO" id="GO:0051301">
    <property type="term" value="P:cell division"/>
    <property type="evidence" value="ECO:0007669"/>
    <property type="project" value="UniProtKB-KW"/>
</dbReference>
<name>A0A9P4IWX3_9PEZI</name>
<dbReference type="Pfam" id="PF03179">
    <property type="entry name" value="V-ATPase_G"/>
    <property type="match status" value="1"/>
</dbReference>
<keyword evidence="6" id="KW-0375">Hydrogen ion transport</keyword>
<keyword evidence="7" id="KW-0833">Ubl conjugation pathway</keyword>
<keyword evidence="4" id="KW-0132">Cell division</keyword>
<dbReference type="Pfam" id="PF12896">
    <property type="entry name" value="ANAPC4"/>
    <property type="match status" value="1"/>
</dbReference>
<evidence type="ECO:0000256" key="9">
    <source>
        <dbReference type="ARBA" id="ARBA00023306"/>
    </source>
</evidence>
<keyword evidence="9" id="KW-0131">Cell cycle</keyword>
<evidence type="ECO:0000256" key="2">
    <source>
        <dbReference type="ARBA" id="ARBA00016067"/>
    </source>
</evidence>
<dbReference type="GO" id="GO:0005680">
    <property type="term" value="C:anaphase-promoting complex"/>
    <property type="evidence" value="ECO:0007669"/>
    <property type="project" value="InterPro"/>
</dbReference>
<protein>
    <recommendedName>
        <fullName evidence="2">Anaphase-promoting complex subunit 4</fullName>
    </recommendedName>
</protein>
<comment type="function">
    <text evidence="10">Subunit of the V1 complex of vacuolar(H+)-ATPase (V-ATPase), a multisubunit enzyme composed of a peripheral complex (V1) that hydrolyzes ATP and a membrane integral complex (V0) that translocates protons. V-ATPase is responsible for acidifying and maintaining the pH of intracellular compartments.</text>
</comment>
<evidence type="ECO:0000256" key="3">
    <source>
        <dbReference type="ARBA" id="ARBA00022448"/>
    </source>
</evidence>
<dbReference type="Gene3D" id="1.20.5.2950">
    <property type="match status" value="1"/>
</dbReference>
<feature type="domain" description="Anaphase-promoting complex subunit 4 long" evidence="12">
    <location>
        <begin position="283"/>
        <end position="479"/>
    </location>
</feature>
<comment type="caution">
    <text evidence="13">The sequence shown here is derived from an EMBL/GenBank/DDBJ whole genome shotgun (WGS) entry which is preliminary data.</text>
</comment>
<proteinExistence type="inferred from homology"/>
<keyword evidence="3" id="KW-0813">Transport</keyword>
<dbReference type="InterPro" id="IPR005124">
    <property type="entry name" value="V-ATPase_G"/>
</dbReference>
<evidence type="ECO:0000256" key="6">
    <source>
        <dbReference type="ARBA" id="ARBA00022781"/>
    </source>
</evidence>
<dbReference type="InterPro" id="IPR024789">
    <property type="entry name" value="APC4"/>
</dbReference>
<dbReference type="PANTHER" id="PTHR13260:SF0">
    <property type="entry name" value="ANAPHASE-PROMOTING COMPLEX SUBUNIT 4"/>
    <property type="match status" value="1"/>
</dbReference>
<evidence type="ECO:0000313" key="14">
    <source>
        <dbReference type="Proteomes" id="UP000799439"/>
    </source>
</evidence>
<dbReference type="EMBL" id="ML996093">
    <property type="protein sequence ID" value="KAF2148369.1"/>
    <property type="molecule type" value="Genomic_DNA"/>
</dbReference>
<keyword evidence="11" id="KW-0175">Coiled coil</keyword>
<dbReference type="GO" id="GO:0070979">
    <property type="term" value="P:protein K11-linked ubiquitination"/>
    <property type="evidence" value="ECO:0007669"/>
    <property type="project" value="TreeGrafter"/>
</dbReference>
<evidence type="ECO:0000256" key="7">
    <source>
        <dbReference type="ARBA" id="ARBA00022786"/>
    </source>
</evidence>
<evidence type="ECO:0000256" key="4">
    <source>
        <dbReference type="ARBA" id="ARBA00022618"/>
    </source>
</evidence>
<sequence>MPDPEPNKTLQVLGEQQISALIRPATFQHENRTDLVAFITESDDVLIHRLGGQLVQRLESDDFSGKPTCDLLLVGTDSGIVDVLGLGLGRLATGRTRTSDPVAVTSVGTHVAHFGAHDVASILGPAAADATSSLTDWLSKVKISGSNQMAAESDVSLPLALAKLDVNDILPKLSPIPTPSKAGPGLPAPVIRSAQKDLHILLNRRTASSADTVEVTFTTFEDGSIDTSIGDLFQRSFAGLAGGGAFFAQCAAPASGVHAMVTRQDLDIGGTEPAAVALDVQLYKVPFSMSESVHTGTILSNAVQLERLEMYINQTVETAALDWNTLTALPGRFIANINETLEEKAEGPLQNHFCQLLLTGYCSEKVTEWLKEDLAERGHKRWDLAMTTFYHSVSHLLEVNLLPAIEKCAVTASTLRGLATYYEGSKNFDVEPQFLTAVIEALGSLHLLAHEALQILSAEQRQFAAFSKWLRIRVDIAASEPGSTTFNELLDSEAASTDVPLVMSYLTDGFIQSRLESMVGRRLPASSLDAKLSSMTFAQDDATNAIVALRKSATCLDDVLYLPLQMRRLQRAVVSCLTQMKRWQSTTWLPATTMQIAFEGPLSALHVRMQDAARRESKSMAIQAIGVDAEQQSRLCVHTLPFSHDPRSLGFKSGAQSNKVLEFPDPHTIYSPKFLPSGNIIALIQTNDSGLKSKSSRSIINIPAGMVGSNEPTSRMPQSELEALVVHKFASDDAFIPHLLQAEREAQKIVQQAREYRTKKVKDARSEAQKEIEEYRKQKEEEFKKFEKEHTSGNKKAEEDADKDLEAKLKEIKQIGEKSGSEVIDQLLRAVSDVRPQVPDRVEQPTA</sequence>
<accession>A0A9P4IWX3</accession>
<evidence type="ECO:0000313" key="13">
    <source>
        <dbReference type="EMBL" id="KAF2148369.1"/>
    </source>
</evidence>
<dbReference type="GO" id="GO:0034399">
    <property type="term" value="C:nuclear periphery"/>
    <property type="evidence" value="ECO:0007669"/>
    <property type="project" value="TreeGrafter"/>
</dbReference>
<evidence type="ECO:0000256" key="8">
    <source>
        <dbReference type="ARBA" id="ARBA00023065"/>
    </source>
</evidence>
<dbReference type="FunFam" id="1.20.5.2950:FF:000001">
    <property type="entry name" value="V-type proton ATPase subunit G"/>
    <property type="match status" value="1"/>
</dbReference>
<dbReference type="OrthoDB" id="10266042at2759"/>
<dbReference type="GO" id="GO:0031145">
    <property type="term" value="P:anaphase-promoting complex-dependent catabolic process"/>
    <property type="evidence" value="ECO:0007669"/>
    <property type="project" value="InterPro"/>
</dbReference>
<dbReference type="GO" id="GO:0046961">
    <property type="term" value="F:proton-transporting ATPase activity, rotational mechanism"/>
    <property type="evidence" value="ECO:0007669"/>
    <property type="project" value="InterPro"/>
</dbReference>
<evidence type="ECO:0000256" key="1">
    <source>
        <dbReference type="ARBA" id="ARBA00010066"/>
    </source>
</evidence>
<evidence type="ECO:0000259" key="12">
    <source>
        <dbReference type="Pfam" id="PF12896"/>
    </source>
</evidence>
<dbReference type="Proteomes" id="UP000799439">
    <property type="component" value="Unassembled WGS sequence"/>
</dbReference>
<keyword evidence="14" id="KW-1185">Reference proteome</keyword>
<dbReference type="PANTHER" id="PTHR13260">
    <property type="entry name" value="ANAPHASE PROMOTING COMPLEX SUBUNIT 4 APC4"/>
    <property type="match status" value="1"/>
</dbReference>
<evidence type="ECO:0000256" key="10">
    <source>
        <dbReference type="ARBA" id="ARBA00046254"/>
    </source>
</evidence>
<dbReference type="InterPro" id="IPR024790">
    <property type="entry name" value="APC4_long_dom"/>
</dbReference>
<reference evidence="13" key="1">
    <citation type="journal article" date="2020" name="Stud. Mycol.">
        <title>101 Dothideomycetes genomes: a test case for predicting lifestyles and emergence of pathogens.</title>
        <authorList>
            <person name="Haridas S."/>
            <person name="Albert R."/>
            <person name="Binder M."/>
            <person name="Bloem J."/>
            <person name="Labutti K."/>
            <person name="Salamov A."/>
            <person name="Andreopoulos B."/>
            <person name="Baker S."/>
            <person name="Barry K."/>
            <person name="Bills G."/>
            <person name="Bluhm B."/>
            <person name="Cannon C."/>
            <person name="Castanera R."/>
            <person name="Culley D."/>
            <person name="Daum C."/>
            <person name="Ezra D."/>
            <person name="Gonzalez J."/>
            <person name="Henrissat B."/>
            <person name="Kuo A."/>
            <person name="Liang C."/>
            <person name="Lipzen A."/>
            <person name="Lutzoni F."/>
            <person name="Magnuson J."/>
            <person name="Mondo S."/>
            <person name="Nolan M."/>
            <person name="Ohm R."/>
            <person name="Pangilinan J."/>
            <person name="Park H.-J."/>
            <person name="Ramirez L."/>
            <person name="Alfaro M."/>
            <person name="Sun H."/>
            <person name="Tritt A."/>
            <person name="Yoshinaga Y."/>
            <person name="Zwiers L.-H."/>
            <person name="Turgeon B."/>
            <person name="Goodwin S."/>
            <person name="Spatafora J."/>
            <person name="Crous P."/>
            <person name="Grigoriev I."/>
        </authorList>
    </citation>
    <scope>NUCLEOTIDE SEQUENCE</scope>
    <source>
        <strain evidence="13">CBS 260.36</strain>
    </source>
</reference>
<organism evidence="13 14">
    <name type="scientific">Myriangium duriaei CBS 260.36</name>
    <dbReference type="NCBI Taxonomy" id="1168546"/>
    <lineage>
        <taxon>Eukaryota</taxon>
        <taxon>Fungi</taxon>
        <taxon>Dikarya</taxon>
        <taxon>Ascomycota</taxon>
        <taxon>Pezizomycotina</taxon>
        <taxon>Dothideomycetes</taxon>
        <taxon>Dothideomycetidae</taxon>
        <taxon>Myriangiales</taxon>
        <taxon>Myriangiaceae</taxon>
        <taxon>Myriangium</taxon>
    </lineage>
</organism>